<feature type="transmembrane region" description="Helical" evidence="1">
    <location>
        <begin position="90"/>
        <end position="115"/>
    </location>
</feature>
<dbReference type="AlphaFoldDB" id="A0A512HUB4"/>
<feature type="transmembrane region" description="Helical" evidence="1">
    <location>
        <begin position="48"/>
        <end position="69"/>
    </location>
</feature>
<organism evidence="2 3">
    <name type="scientific">Aeromicrobium flavum</name>
    <dbReference type="NCBI Taxonomy" id="416568"/>
    <lineage>
        <taxon>Bacteria</taxon>
        <taxon>Bacillati</taxon>
        <taxon>Actinomycetota</taxon>
        <taxon>Actinomycetes</taxon>
        <taxon>Propionibacteriales</taxon>
        <taxon>Nocardioidaceae</taxon>
        <taxon>Aeromicrobium</taxon>
    </lineage>
</organism>
<reference evidence="2 3" key="1">
    <citation type="submission" date="2019-07" db="EMBL/GenBank/DDBJ databases">
        <title>Whole genome shotgun sequence of Aeromicrobium flavum NBRC 107625.</title>
        <authorList>
            <person name="Hosoyama A."/>
            <person name="Uohara A."/>
            <person name="Ohji S."/>
            <person name="Ichikawa N."/>
        </authorList>
    </citation>
    <scope>NUCLEOTIDE SEQUENCE [LARGE SCALE GENOMIC DNA]</scope>
    <source>
        <strain evidence="2 3">NBRC 107625</strain>
    </source>
</reference>
<keyword evidence="3" id="KW-1185">Reference proteome</keyword>
<name>A0A512HUB4_9ACTN</name>
<dbReference type="EMBL" id="BJZQ01000005">
    <property type="protein sequence ID" value="GEO89037.1"/>
    <property type="molecule type" value="Genomic_DNA"/>
</dbReference>
<sequence>MMTRALSRWPLRRWLTAAVVALLVMAVIAIPTAMVETPFFSREIPSPWWAWPSLAVSGVLAGLLAATYVAAPAGMADEARARRGGWAGGFLTFFAVGCPVCNKLVLVALGSAGAITWFEPIQPILQLVAVALLLWALRQRLLGEIACAVRTQEGTHVRHP</sequence>
<proteinExistence type="predicted"/>
<dbReference type="OrthoDB" id="166777at2"/>
<accession>A0A512HUB4</accession>
<evidence type="ECO:0000256" key="1">
    <source>
        <dbReference type="SAM" id="Phobius"/>
    </source>
</evidence>
<keyword evidence="1" id="KW-0812">Transmembrane</keyword>
<feature type="transmembrane region" description="Helical" evidence="1">
    <location>
        <begin position="121"/>
        <end position="137"/>
    </location>
</feature>
<evidence type="ECO:0000313" key="3">
    <source>
        <dbReference type="Proteomes" id="UP000321769"/>
    </source>
</evidence>
<keyword evidence="1" id="KW-1133">Transmembrane helix</keyword>
<evidence type="ECO:0000313" key="2">
    <source>
        <dbReference type="EMBL" id="GEO89037.1"/>
    </source>
</evidence>
<protein>
    <submittedName>
        <fullName evidence="2">Uncharacterized protein</fullName>
    </submittedName>
</protein>
<gene>
    <name evidence="2" type="ORF">AFL01nite_13640</name>
</gene>
<keyword evidence="1" id="KW-0472">Membrane</keyword>
<dbReference type="Proteomes" id="UP000321769">
    <property type="component" value="Unassembled WGS sequence"/>
</dbReference>
<comment type="caution">
    <text evidence="2">The sequence shown here is derived from an EMBL/GenBank/DDBJ whole genome shotgun (WGS) entry which is preliminary data.</text>
</comment>
<dbReference type="RefSeq" id="WP_146826758.1">
    <property type="nucleotide sequence ID" value="NZ_BAAAYQ010000001.1"/>
</dbReference>